<sequence length="156" mass="17358">MLVLRIRSRLVGLEDHGGTWKEGDQAVKDIALEYFEGIFSSERVANVGTVLSCLSPRVSDAMNWFLTRPISFTEVKYVVFQMPPEKAPGPDGMGAGFLQKYWSIVGPSLVDAVRSFCHSGHLLRGINHTHIVLIPKVQCPMNMGQLRPISLCNLVY</sequence>
<keyword evidence="2" id="KW-1185">Reference proteome</keyword>
<accession>A0ACB7X8B4</accession>
<proteinExistence type="predicted"/>
<dbReference type="EMBL" id="CM037156">
    <property type="protein sequence ID" value="KAH7836791.1"/>
    <property type="molecule type" value="Genomic_DNA"/>
</dbReference>
<organism evidence="1 2">
    <name type="scientific">Vaccinium darrowii</name>
    <dbReference type="NCBI Taxonomy" id="229202"/>
    <lineage>
        <taxon>Eukaryota</taxon>
        <taxon>Viridiplantae</taxon>
        <taxon>Streptophyta</taxon>
        <taxon>Embryophyta</taxon>
        <taxon>Tracheophyta</taxon>
        <taxon>Spermatophyta</taxon>
        <taxon>Magnoliopsida</taxon>
        <taxon>eudicotyledons</taxon>
        <taxon>Gunneridae</taxon>
        <taxon>Pentapetalae</taxon>
        <taxon>asterids</taxon>
        <taxon>Ericales</taxon>
        <taxon>Ericaceae</taxon>
        <taxon>Vaccinioideae</taxon>
        <taxon>Vaccinieae</taxon>
        <taxon>Vaccinium</taxon>
    </lineage>
</organism>
<protein>
    <submittedName>
        <fullName evidence="1">Uncharacterized protein</fullName>
    </submittedName>
</protein>
<gene>
    <name evidence="1" type="ORF">Vadar_005742</name>
</gene>
<dbReference type="Proteomes" id="UP000828048">
    <property type="component" value="Chromosome 6"/>
</dbReference>
<reference evidence="1 2" key="1">
    <citation type="journal article" date="2021" name="Hortic Res">
        <title>High-quality reference genome and annotation aids understanding of berry development for evergreen blueberry (Vaccinium darrowii).</title>
        <authorList>
            <person name="Yu J."/>
            <person name="Hulse-Kemp A.M."/>
            <person name="Babiker E."/>
            <person name="Staton M."/>
        </authorList>
    </citation>
    <scope>NUCLEOTIDE SEQUENCE [LARGE SCALE GENOMIC DNA]</scope>
    <source>
        <strain evidence="2">cv. NJ 8807/NJ 8810</strain>
        <tissue evidence="1">Young leaf</tissue>
    </source>
</reference>
<evidence type="ECO:0000313" key="2">
    <source>
        <dbReference type="Proteomes" id="UP000828048"/>
    </source>
</evidence>
<comment type="caution">
    <text evidence="1">The sequence shown here is derived from an EMBL/GenBank/DDBJ whole genome shotgun (WGS) entry which is preliminary data.</text>
</comment>
<name>A0ACB7X8B4_9ERIC</name>
<evidence type="ECO:0000313" key="1">
    <source>
        <dbReference type="EMBL" id="KAH7836791.1"/>
    </source>
</evidence>